<evidence type="ECO:0000256" key="1">
    <source>
        <dbReference type="ARBA" id="ARBA00022649"/>
    </source>
</evidence>
<dbReference type="RefSeq" id="WP_091549638.1">
    <property type="nucleotide sequence ID" value="NZ_FONY01000103.1"/>
</dbReference>
<dbReference type="GO" id="GO:0016779">
    <property type="term" value="F:nucleotidyltransferase activity"/>
    <property type="evidence" value="ECO:0007669"/>
    <property type="project" value="UniProtKB-UniRule"/>
</dbReference>
<gene>
    <name evidence="8" type="ORF">SAMN04488541_11031</name>
</gene>
<comment type="catalytic activity">
    <reaction evidence="6">
        <text>a thymidine in DNA + NAD(+) = an N-(ADP-alpha-D-ribosyl)-thymidine in DNA + nicotinamide + H(+)</text>
        <dbReference type="Rhea" id="RHEA:71651"/>
        <dbReference type="Rhea" id="RHEA-COMP:13556"/>
        <dbReference type="Rhea" id="RHEA-COMP:18051"/>
        <dbReference type="ChEBI" id="CHEBI:15378"/>
        <dbReference type="ChEBI" id="CHEBI:17154"/>
        <dbReference type="ChEBI" id="CHEBI:57540"/>
        <dbReference type="ChEBI" id="CHEBI:137386"/>
        <dbReference type="ChEBI" id="CHEBI:191199"/>
    </reaction>
</comment>
<dbReference type="Pfam" id="PF14487">
    <property type="entry name" value="DarT"/>
    <property type="match status" value="1"/>
</dbReference>
<evidence type="ECO:0000313" key="8">
    <source>
        <dbReference type="EMBL" id="SFF64063.1"/>
    </source>
</evidence>
<evidence type="ECO:0000256" key="5">
    <source>
        <dbReference type="ARBA" id="ARBA00023125"/>
    </source>
</evidence>
<keyword evidence="2 6" id="KW-0328">Glycosyltransferase</keyword>
<evidence type="ECO:0000313" key="9">
    <source>
        <dbReference type="Proteomes" id="UP000199513"/>
    </source>
</evidence>
<keyword evidence="1 6" id="KW-1277">Toxin-antitoxin system</keyword>
<evidence type="ECO:0000256" key="6">
    <source>
        <dbReference type="PROSITE-ProRule" id="PRU01362"/>
    </source>
</evidence>
<name>A0A1I2KC92_9BACT</name>
<dbReference type="GO" id="GO:0016757">
    <property type="term" value="F:glycosyltransferase activity"/>
    <property type="evidence" value="ECO:0007669"/>
    <property type="project" value="UniProtKB-UniRule"/>
</dbReference>
<evidence type="ECO:0000256" key="4">
    <source>
        <dbReference type="ARBA" id="ARBA00022695"/>
    </source>
</evidence>
<dbReference type="Proteomes" id="UP000199513">
    <property type="component" value="Unassembled WGS sequence"/>
</dbReference>
<keyword evidence="9" id="KW-1185">Reference proteome</keyword>
<feature type="binding site" evidence="6">
    <location>
        <position position="58"/>
    </location>
    <ligand>
        <name>NAD(+)</name>
        <dbReference type="ChEBI" id="CHEBI:57540"/>
    </ligand>
</feature>
<feature type="binding site" evidence="6">
    <location>
        <begin position="18"/>
        <end position="20"/>
    </location>
    <ligand>
        <name>NAD(+)</name>
        <dbReference type="ChEBI" id="CHEBI:57540"/>
    </ligand>
</feature>
<feature type="domain" description="DarT" evidence="7">
    <location>
        <begin position="14"/>
        <end position="219"/>
    </location>
</feature>
<dbReference type="EMBL" id="FONY01000103">
    <property type="protein sequence ID" value="SFF64063.1"/>
    <property type="molecule type" value="Genomic_DNA"/>
</dbReference>
<accession>A0A1I2KC92</accession>
<dbReference type="OrthoDB" id="9813972at2"/>
<dbReference type="GO" id="GO:0003677">
    <property type="term" value="F:DNA binding"/>
    <property type="evidence" value="ECO:0007669"/>
    <property type="project" value="UniProtKB-UniRule"/>
</dbReference>
<keyword evidence="5 6" id="KW-0238">DNA-binding</keyword>
<dbReference type="PROSITE" id="PS52018">
    <property type="entry name" value="DART"/>
    <property type="match status" value="1"/>
</dbReference>
<dbReference type="STRING" id="1003.SAMN04488541_11031"/>
<keyword evidence="3 6" id="KW-0808">Transferase</keyword>
<reference evidence="8 9" key="1">
    <citation type="submission" date="2016-10" db="EMBL/GenBank/DDBJ databases">
        <authorList>
            <person name="de Groot N.N."/>
        </authorList>
    </citation>
    <scope>NUCLEOTIDE SEQUENCE [LARGE SCALE GENOMIC DNA]</scope>
    <source>
        <strain>GEY</strain>
        <strain evidence="9">DSM 9560</strain>
    </source>
</reference>
<keyword evidence="4 6" id="KW-0548">Nucleotidyltransferase</keyword>
<comment type="similarity">
    <text evidence="6">Belongs to the DarT ADP-ribosyltransferase family.</text>
</comment>
<organism evidence="8 9">
    <name type="scientific">Thermoflexibacter ruber</name>
    <dbReference type="NCBI Taxonomy" id="1003"/>
    <lineage>
        <taxon>Bacteria</taxon>
        <taxon>Pseudomonadati</taxon>
        <taxon>Bacteroidota</taxon>
        <taxon>Cytophagia</taxon>
        <taxon>Cytophagales</taxon>
        <taxon>Thermoflexibacteraceae</taxon>
        <taxon>Thermoflexibacter</taxon>
    </lineage>
</organism>
<proteinExistence type="inferred from homology"/>
<dbReference type="InterPro" id="IPR029494">
    <property type="entry name" value="DarT"/>
</dbReference>
<evidence type="ECO:0000256" key="3">
    <source>
        <dbReference type="ARBA" id="ARBA00022679"/>
    </source>
</evidence>
<dbReference type="AlphaFoldDB" id="A0A1I2KC92"/>
<evidence type="ECO:0000259" key="7">
    <source>
        <dbReference type="PROSITE" id="PS52018"/>
    </source>
</evidence>
<evidence type="ECO:0000256" key="2">
    <source>
        <dbReference type="ARBA" id="ARBA00022676"/>
    </source>
</evidence>
<protein>
    <recommendedName>
        <fullName evidence="7">DarT domain-containing protein</fullName>
    </recommendedName>
</protein>
<feature type="active site" evidence="6">
    <location>
        <position position="169"/>
    </location>
</feature>
<comment type="caution">
    <text evidence="6">Lacks conserved residue(s) required for the propagation of feature annotation.</text>
</comment>
<sequence length="219" mass="25113">MITVNKDGKDFNLTYAEHMVHHKNLESVLTNGLLSHNKAYEKGLIKEDISMSEVQERRQKRVLRIDDFQVGIHDLVSFYFNSKNPMLYRRKNIQHELVIILISADILDSKHTDSKFAIFSNGNAGSNATKFFIGKDKLVNVDLELIFSGSWNNEDAEIKKENVRKMCSEILVYPSVTVKDIQKIICPNQTMYDYVTSLKNKLGSSVAHITVETQTGYFF</sequence>
<feature type="active site" description="Proton acceptor" evidence="6">
    <location>
        <position position="58"/>
    </location>
</feature>